<evidence type="ECO:0000256" key="7">
    <source>
        <dbReference type="ARBA" id="ARBA00022679"/>
    </source>
</evidence>
<dbReference type="EMBL" id="BSNS01000004">
    <property type="protein sequence ID" value="GLQ53662.1"/>
    <property type="molecule type" value="Genomic_DNA"/>
</dbReference>
<protein>
    <recommendedName>
        <fullName evidence="4">non-specific protein-tyrosine kinase</fullName>
        <ecNumber evidence="4">2.7.10.2</ecNumber>
    </recommendedName>
</protein>
<dbReference type="InterPro" id="IPR027417">
    <property type="entry name" value="P-loop_NTPase"/>
</dbReference>
<evidence type="ECO:0000256" key="12">
    <source>
        <dbReference type="ARBA" id="ARBA00022989"/>
    </source>
</evidence>
<dbReference type="Proteomes" id="UP001156691">
    <property type="component" value="Unassembled WGS sequence"/>
</dbReference>
<feature type="domain" description="Tyrosine-protein kinase G-rich" evidence="20">
    <location>
        <begin position="399"/>
        <end position="472"/>
    </location>
</feature>
<keyword evidence="10" id="KW-0418">Kinase</keyword>
<evidence type="ECO:0000256" key="4">
    <source>
        <dbReference type="ARBA" id="ARBA00011903"/>
    </source>
</evidence>
<evidence type="ECO:0000256" key="13">
    <source>
        <dbReference type="ARBA" id="ARBA00023136"/>
    </source>
</evidence>
<evidence type="ECO:0000313" key="21">
    <source>
        <dbReference type="EMBL" id="GLQ53662.1"/>
    </source>
</evidence>
<dbReference type="Pfam" id="PF13807">
    <property type="entry name" value="GNVR"/>
    <property type="match status" value="1"/>
</dbReference>
<evidence type="ECO:0000256" key="2">
    <source>
        <dbReference type="ARBA" id="ARBA00007316"/>
    </source>
</evidence>
<evidence type="ECO:0000256" key="3">
    <source>
        <dbReference type="ARBA" id="ARBA00008883"/>
    </source>
</evidence>
<dbReference type="InterPro" id="IPR025669">
    <property type="entry name" value="AAA_dom"/>
</dbReference>
<accession>A0ABQ5W187</accession>
<evidence type="ECO:0000256" key="11">
    <source>
        <dbReference type="ARBA" id="ARBA00022840"/>
    </source>
</evidence>
<keyword evidence="12 17" id="KW-1133">Transmembrane helix</keyword>
<reference evidence="22" key="1">
    <citation type="journal article" date="2019" name="Int. J. Syst. Evol. Microbiol.">
        <title>The Global Catalogue of Microorganisms (GCM) 10K type strain sequencing project: providing services to taxonomists for standard genome sequencing and annotation.</title>
        <authorList>
            <consortium name="The Broad Institute Genomics Platform"/>
            <consortium name="The Broad Institute Genome Sequencing Center for Infectious Disease"/>
            <person name="Wu L."/>
            <person name="Ma J."/>
        </authorList>
    </citation>
    <scope>NUCLEOTIDE SEQUENCE [LARGE SCALE GENOMIC DNA]</scope>
    <source>
        <strain evidence="22">NBRC 112416</strain>
    </source>
</reference>
<feature type="transmembrane region" description="Helical" evidence="17">
    <location>
        <begin position="37"/>
        <end position="57"/>
    </location>
</feature>
<dbReference type="InterPro" id="IPR005702">
    <property type="entry name" value="Wzc-like_C"/>
</dbReference>
<evidence type="ECO:0000256" key="6">
    <source>
        <dbReference type="ARBA" id="ARBA00022519"/>
    </source>
</evidence>
<evidence type="ECO:0000256" key="10">
    <source>
        <dbReference type="ARBA" id="ARBA00022777"/>
    </source>
</evidence>
<dbReference type="SUPFAM" id="SSF52540">
    <property type="entry name" value="P-loop containing nucleoside triphosphate hydrolases"/>
    <property type="match status" value="1"/>
</dbReference>
<dbReference type="Gene3D" id="3.40.50.300">
    <property type="entry name" value="P-loop containing nucleotide triphosphate hydrolases"/>
    <property type="match status" value="1"/>
</dbReference>
<keyword evidence="16" id="KW-0175">Coiled coil</keyword>
<dbReference type="NCBIfam" id="TIGR01007">
    <property type="entry name" value="eps_fam"/>
    <property type="match status" value="1"/>
</dbReference>
<evidence type="ECO:0000256" key="5">
    <source>
        <dbReference type="ARBA" id="ARBA00022475"/>
    </source>
</evidence>
<keyword evidence="22" id="KW-1185">Reference proteome</keyword>
<name>A0ABQ5W187_9HYPH</name>
<gene>
    <name evidence="21" type="ORF">GCM10010862_09210</name>
</gene>
<comment type="caution">
    <text evidence="21">The sequence shown here is derived from an EMBL/GenBank/DDBJ whole genome shotgun (WGS) entry which is preliminary data.</text>
</comment>
<keyword evidence="6" id="KW-0997">Cell inner membrane</keyword>
<dbReference type="InterPro" id="IPR005700">
    <property type="entry name" value="EPS_ExoP-like"/>
</dbReference>
<dbReference type="Pfam" id="PF02706">
    <property type="entry name" value="Wzz"/>
    <property type="match status" value="1"/>
</dbReference>
<evidence type="ECO:0000259" key="18">
    <source>
        <dbReference type="Pfam" id="PF02706"/>
    </source>
</evidence>
<feature type="domain" description="Polysaccharide chain length determinant N-terminal" evidence="18">
    <location>
        <begin position="24"/>
        <end position="114"/>
    </location>
</feature>
<keyword evidence="7" id="KW-0808">Transferase</keyword>
<dbReference type="InterPro" id="IPR032807">
    <property type="entry name" value="GNVR"/>
</dbReference>
<comment type="similarity">
    <text evidence="2">Belongs to the CpsD/CapB family.</text>
</comment>
<dbReference type="Pfam" id="PF13614">
    <property type="entry name" value="AAA_31"/>
    <property type="match status" value="1"/>
</dbReference>
<sequence length="761" mass="83195">MQKTFRATYGASFSPPDEIGDKPLDLDALLAAARRQLWVTVSAVLAVLVLGVIHFLTSVPIYTASSRVLIDSADSRIIEELSAVGGVTDDEASILSQVELLKSEELALAVVDDLDLTTDPRLWMGSGSLLSDLRNFIVSLTSLFMAEAAIQGEGEADHRSEAAEHLASNLFVVRVGRTYVLEISYASPRPQFAAEIVNAYAEAYLGDQLDAKYEATRRASSWMQDRIAELRQQALESDLAVQNYRAEKGLITTGGELLSEQELSQIARQLVEARAETASADAQLRSIQAIIESGEMDAVVSDALSMPVISGMRERYLEASRQEADISARLGADHATAVRLRGEMQEYRRQMFGELSRIAESYRSTLEMARTRQTNLEQQVAEATGISTTANDDLVQLRELEREAETYNSLYQTFLERYQVAVQQQSFPVTAARIISRAETPKKPSSPRLPISLAISAGLGMILGGGLGALREFRDRFFRTADQVRDELGVEFLGFVPVLQNTLRGRQNLAVRSGHGNGKSLVKTQSITTHVVDRPSSLFAETMRSAKLAVDLMVEHKAPRVIGLVSVMSGEGKSTVSMNLAEYLAKQGARTLLIDGDLRSGACSRALAPDADCGLAEVLLGTAPVARAIYRDHDSDMMFLPTSAKRSVPYSAELLASHTMADLLAAAGNSFDYVVIDLPPLGPVVDARAIADKMDAFVLVVEWGKTPRRLVRSTLRFEHLIADKCVGVVLNKVDIKKLKLYDADGASPYYGGQHPYYHESD</sequence>
<comment type="catalytic activity">
    <reaction evidence="15">
        <text>L-tyrosyl-[protein] + ATP = O-phospho-L-tyrosyl-[protein] + ADP + H(+)</text>
        <dbReference type="Rhea" id="RHEA:10596"/>
        <dbReference type="Rhea" id="RHEA-COMP:10136"/>
        <dbReference type="Rhea" id="RHEA-COMP:20101"/>
        <dbReference type="ChEBI" id="CHEBI:15378"/>
        <dbReference type="ChEBI" id="CHEBI:30616"/>
        <dbReference type="ChEBI" id="CHEBI:46858"/>
        <dbReference type="ChEBI" id="CHEBI:61978"/>
        <dbReference type="ChEBI" id="CHEBI:456216"/>
        <dbReference type="EC" id="2.7.10.2"/>
    </reaction>
</comment>
<dbReference type="NCBIfam" id="TIGR01005">
    <property type="entry name" value="eps_transp_fam"/>
    <property type="match status" value="1"/>
</dbReference>
<evidence type="ECO:0000256" key="8">
    <source>
        <dbReference type="ARBA" id="ARBA00022692"/>
    </source>
</evidence>
<evidence type="ECO:0000256" key="15">
    <source>
        <dbReference type="ARBA" id="ARBA00051245"/>
    </source>
</evidence>
<dbReference type="InterPro" id="IPR003856">
    <property type="entry name" value="LPS_length_determ_N"/>
</dbReference>
<keyword evidence="5" id="KW-1003">Cell membrane</keyword>
<evidence type="ECO:0000256" key="14">
    <source>
        <dbReference type="ARBA" id="ARBA00023137"/>
    </source>
</evidence>
<keyword evidence="11" id="KW-0067">ATP-binding</keyword>
<dbReference type="RefSeq" id="WP_284339108.1">
    <property type="nucleotide sequence ID" value="NZ_BSNS01000004.1"/>
</dbReference>
<organism evidence="21 22">
    <name type="scientific">Devosia nitrariae</name>
    <dbReference type="NCBI Taxonomy" id="2071872"/>
    <lineage>
        <taxon>Bacteria</taxon>
        <taxon>Pseudomonadati</taxon>
        <taxon>Pseudomonadota</taxon>
        <taxon>Alphaproteobacteria</taxon>
        <taxon>Hyphomicrobiales</taxon>
        <taxon>Devosiaceae</taxon>
        <taxon>Devosia</taxon>
    </lineage>
</organism>
<proteinExistence type="inferred from homology"/>
<evidence type="ECO:0000259" key="20">
    <source>
        <dbReference type="Pfam" id="PF13807"/>
    </source>
</evidence>
<dbReference type="EC" id="2.7.10.2" evidence="4"/>
<comment type="similarity">
    <text evidence="3">Belongs to the etk/wzc family.</text>
</comment>
<evidence type="ECO:0000256" key="17">
    <source>
        <dbReference type="SAM" id="Phobius"/>
    </source>
</evidence>
<keyword evidence="13 17" id="KW-0472">Membrane</keyword>
<keyword evidence="8 17" id="KW-0812">Transmembrane</keyword>
<feature type="domain" description="AAA" evidence="19">
    <location>
        <begin position="560"/>
        <end position="687"/>
    </location>
</feature>
<evidence type="ECO:0000256" key="16">
    <source>
        <dbReference type="SAM" id="Coils"/>
    </source>
</evidence>
<evidence type="ECO:0000313" key="22">
    <source>
        <dbReference type="Proteomes" id="UP001156691"/>
    </source>
</evidence>
<dbReference type="PANTHER" id="PTHR32309">
    <property type="entry name" value="TYROSINE-PROTEIN KINASE"/>
    <property type="match status" value="1"/>
</dbReference>
<evidence type="ECO:0000256" key="1">
    <source>
        <dbReference type="ARBA" id="ARBA00004429"/>
    </source>
</evidence>
<evidence type="ECO:0000259" key="19">
    <source>
        <dbReference type="Pfam" id="PF13614"/>
    </source>
</evidence>
<evidence type="ECO:0000256" key="9">
    <source>
        <dbReference type="ARBA" id="ARBA00022741"/>
    </source>
</evidence>
<keyword evidence="9" id="KW-0547">Nucleotide-binding</keyword>
<comment type="subcellular location">
    <subcellularLocation>
        <location evidence="1">Cell inner membrane</location>
        <topology evidence="1">Multi-pass membrane protein</topology>
    </subcellularLocation>
</comment>
<keyword evidence="14" id="KW-0829">Tyrosine-protein kinase</keyword>
<dbReference type="CDD" id="cd05387">
    <property type="entry name" value="BY-kinase"/>
    <property type="match status" value="1"/>
</dbReference>
<dbReference type="PANTHER" id="PTHR32309:SF13">
    <property type="entry name" value="FERRIC ENTEROBACTIN TRANSPORT PROTEIN FEPE"/>
    <property type="match status" value="1"/>
</dbReference>
<dbReference type="InterPro" id="IPR050445">
    <property type="entry name" value="Bact_polysacc_biosynth/exp"/>
</dbReference>
<feature type="coiled-coil region" evidence="16">
    <location>
        <begin position="359"/>
        <end position="417"/>
    </location>
</feature>